<evidence type="ECO:0000313" key="7">
    <source>
        <dbReference type="Proteomes" id="UP000245631"/>
    </source>
</evidence>
<feature type="binding site" evidence="4">
    <location>
        <position position="165"/>
    </location>
    <ligand>
        <name>Mn(2+)</name>
        <dbReference type="ChEBI" id="CHEBI:29035"/>
        <label>1</label>
    </ligand>
</feature>
<dbReference type="Gene3D" id="3.40.800.10">
    <property type="entry name" value="Ureohydrolase domain"/>
    <property type="match status" value="1"/>
</dbReference>
<dbReference type="InterPro" id="IPR005925">
    <property type="entry name" value="Agmatinase-rel"/>
</dbReference>
<feature type="binding site" evidence="4">
    <location>
        <position position="169"/>
    </location>
    <ligand>
        <name>Mn(2+)</name>
        <dbReference type="ChEBI" id="CHEBI:29035"/>
        <label>1</label>
    </ligand>
</feature>
<evidence type="ECO:0000256" key="3">
    <source>
        <dbReference type="ARBA" id="ARBA00022801"/>
    </source>
</evidence>
<dbReference type="NCBIfam" id="NF002564">
    <property type="entry name" value="PRK02190.1"/>
    <property type="match status" value="1"/>
</dbReference>
<dbReference type="EMBL" id="QGGH01000004">
    <property type="protein sequence ID" value="PWJ90876.1"/>
    <property type="molecule type" value="Genomic_DNA"/>
</dbReference>
<dbReference type="Pfam" id="PF00491">
    <property type="entry name" value="Arginase"/>
    <property type="match status" value="1"/>
</dbReference>
<gene>
    <name evidence="6" type="ORF">C8D77_104218</name>
</gene>
<dbReference type="PIRSF" id="PIRSF036979">
    <property type="entry name" value="Arginase"/>
    <property type="match status" value="1"/>
</dbReference>
<feature type="binding site" evidence="4">
    <location>
        <position position="247"/>
    </location>
    <ligand>
        <name>Mn(2+)</name>
        <dbReference type="ChEBI" id="CHEBI:29035"/>
        <label>1</label>
    </ligand>
</feature>
<evidence type="ECO:0000256" key="1">
    <source>
        <dbReference type="ARBA" id="ARBA00009227"/>
    </source>
</evidence>
<evidence type="ECO:0000313" key="6">
    <source>
        <dbReference type="EMBL" id="PWJ90876.1"/>
    </source>
</evidence>
<dbReference type="PANTHER" id="PTHR11358">
    <property type="entry name" value="ARGINASE/AGMATINASE"/>
    <property type="match status" value="1"/>
</dbReference>
<dbReference type="PROSITE" id="PS51409">
    <property type="entry name" value="ARGINASE_2"/>
    <property type="match status" value="1"/>
</dbReference>
<dbReference type="PANTHER" id="PTHR11358:SF26">
    <property type="entry name" value="GUANIDINO ACID HYDROLASE, MITOCHONDRIAL"/>
    <property type="match status" value="1"/>
</dbReference>
<evidence type="ECO:0000256" key="5">
    <source>
        <dbReference type="RuleBase" id="RU003684"/>
    </source>
</evidence>
<organism evidence="6 7">
    <name type="scientific">Rhizobium loti</name>
    <name type="common">Mesorhizobium loti</name>
    <dbReference type="NCBI Taxonomy" id="381"/>
    <lineage>
        <taxon>Bacteria</taxon>
        <taxon>Pseudomonadati</taxon>
        <taxon>Pseudomonadota</taxon>
        <taxon>Alphaproteobacteria</taxon>
        <taxon>Hyphomicrobiales</taxon>
        <taxon>Phyllobacteriaceae</taxon>
        <taxon>Mesorhizobium</taxon>
    </lineage>
</organism>
<proteinExistence type="inferred from homology"/>
<dbReference type="GO" id="GO:0033389">
    <property type="term" value="P:putrescine biosynthetic process from arginine, via agmatine"/>
    <property type="evidence" value="ECO:0007669"/>
    <property type="project" value="TreeGrafter"/>
</dbReference>
<dbReference type="CDD" id="cd11592">
    <property type="entry name" value="Agmatinase_PAH"/>
    <property type="match status" value="1"/>
</dbReference>
<protein>
    <submittedName>
        <fullName evidence="6">Agmatinase</fullName>
    </submittedName>
</protein>
<dbReference type="AlphaFoldDB" id="A0A8E3B4K1"/>
<accession>A0A8E3B4K1</accession>
<dbReference type="GO" id="GO:0008783">
    <property type="term" value="F:agmatinase activity"/>
    <property type="evidence" value="ECO:0007669"/>
    <property type="project" value="TreeGrafter"/>
</dbReference>
<comment type="similarity">
    <text evidence="1">Belongs to the arginase family. Agmatinase subfamily.</text>
</comment>
<keyword evidence="4" id="KW-0464">Manganese</keyword>
<dbReference type="GO" id="GO:0046872">
    <property type="term" value="F:metal ion binding"/>
    <property type="evidence" value="ECO:0007669"/>
    <property type="project" value="UniProtKB-KW"/>
</dbReference>
<dbReference type="PROSITE" id="PS01053">
    <property type="entry name" value="ARGINASE_1"/>
    <property type="match status" value="1"/>
</dbReference>
<dbReference type="Proteomes" id="UP000245631">
    <property type="component" value="Unassembled WGS sequence"/>
</dbReference>
<dbReference type="InterPro" id="IPR023696">
    <property type="entry name" value="Ureohydrolase_dom_sf"/>
</dbReference>
<dbReference type="InterPro" id="IPR006035">
    <property type="entry name" value="Ureohydrolase"/>
</dbReference>
<feature type="binding site" evidence="4">
    <location>
        <position position="167"/>
    </location>
    <ligand>
        <name>Mn(2+)</name>
        <dbReference type="ChEBI" id="CHEBI:29035"/>
        <label>1</label>
    </ligand>
</feature>
<keyword evidence="2 4" id="KW-0479">Metal-binding</keyword>
<comment type="cofactor">
    <cofactor evidence="4">
        <name>Mn(2+)</name>
        <dbReference type="ChEBI" id="CHEBI:29035"/>
    </cofactor>
    <text evidence="4">Binds 2 manganese ions per subunit.</text>
</comment>
<sequence length="322" mass="34828">MIDMLKSLPHTRETDNAVFGKTIYGGSHEPVYGGVLSFMRRRLTRNLDGVDVAVWGIPFDAAVSNRPGARFGPQGVRRASAILEGDPQYPFRADPFERLAVIDYGDCGLDFGRHDETPWQIEAQAGEVVDAGVTLLSIGGDHYVTWPLLRAHAKKYGPLALVQFDAHQDTWLDEEKRIDHGSFVARAVSEGLIRPERSIQVGIRTHAPDTCGLEILHGEDVAELGVAGVVERIKARVGDARTYLTFDIDCLDPAFAPGTGTPVAGGLSSREALMILRRLGSLDIVGADVVEVAPAYDHADVTSIAGAAVLQHYLGLLAERKG</sequence>
<dbReference type="SUPFAM" id="SSF52768">
    <property type="entry name" value="Arginase/deacetylase"/>
    <property type="match status" value="1"/>
</dbReference>
<name>A0A8E3B4K1_RHILI</name>
<evidence type="ECO:0000256" key="4">
    <source>
        <dbReference type="PIRSR" id="PIRSR036979-1"/>
    </source>
</evidence>
<dbReference type="InterPro" id="IPR020855">
    <property type="entry name" value="Ureohydrolase_Mn_BS"/>
</dbReference>
<feature type="binding site" evidence="4">
    <location>
        <position position="142"/>
    </location>
    <ligand>
        <name>Mn(2+)</name>
        <dbReference type="ChEBI" id="CHEBI:29035"/>
        <label>1</label>
    </ligand>
</feature>
<feature type="binding site" evidence="4">
    <location>
        <position position="249"/>
    </location>
    <ligand>
        <name>Mn(2+)</name>
        <dbReference type="ChEBI" id="CHEBI:29035"/>
        <label>1</label>
    </ligand>
</feature>
<reference evidence="6 7" key="1">
    <citation type="submission" date="2018-05" db="EMBL/GenBank/DDBJ databases">
        <title>Genomic Encyclopedia of Type Strains, Phase IV (KMG-IV): sequencing the most valuable type-strain genomes for metagenomic binning, comparative biology and taxonomic classification.</title>
        <authorList>
            <person name="Goeker M."/>
        </authorList>
    </citation>
    <scope>NUCLEOTIDE SEQUENCE [LARGE SCALE GENOMIC DNA]</scope>
    <source>
        <strain evidence="6 7">DSM 2626</strain>
    </source>
</reference>
<dbReference type="NCBIfam" id="TIGR01230">
    <property type="entry name" value="agmatinase"/>
    <property type="match status" value="1"/>
</dbReference>
<keyword evidence="3 5" id="KW-0378">Hydrolase</keyword>
<evidence type="ECO:0000256" key="2">
    <source>
        <dbReference type="ARBA" id="ARBA00022723"/>
    </source>
</evidence>
<comment type="caution">
    <text evidence="6">The sequence shown here is derived from an EMBL/GenBank/DDBJ whole genome shotgun (WGS) entry which is preliminary data.</text>
</comment>